<accession>A0AAU7Q7H5</accession>
<dbReference type="AlphaFoldDB" id="A0AAU7Q7H5"/>
<organism evidence="1">
    <name type="scientific">Acerihabitans sp. KWT182</name>
    <dbReference type="NCBI Taxonomy" id="3157919"/>
    <lineage>
        <taxon>Bacteria</taxon>
        <taxon>Pseudomonadati</taxon>
        <taxon>Pseudomonadota</taxon>
        <taxon>Gammaproteobacteria</taxon>
        <taxon>Enterobacterales</taxon>
        <taxon>Pectobacteriaceae</taxon>
        <taxon>Acerihabitans</taxon>
    </lineage>
</organism>
<dbReference type="EMBL" id="CP157947">
    <property type="protein sequence ID" value="XBS68176.1"/>
    <property type="molecule type" value="Genomic_DNA"/>
</dbReference>
<gene>
    <name evidence="1" type="ORF">ABK905_15255</name>
</gene>
<sequence>MQCYPYVYSSPIIPAPYNLRTETVSLDYIVLLWNFNFDFDIEYGGDFDYANYLSGFEVRQVQLNADMPKPPPTFLFLIPPVFLSETLNQEPFFTSLSSR</sequence>
<reference evidence="1" key="1">
    <citation type="submission" date="2024-06" db="EMBL/GenBank/DDBJ databases">
        <authorList>
            <person name="Coelho C."/>
            <person name="Bento M."/>
            <person name="Garcia E."/>
            <person name="Camelo A."/>
            <person name="Brandao I."/>
            <person name="Espirito Santo C."/>
            <person name="Trovao J."/>
            <person name="Verissimo A."/>
            <person name="Costa J."/>
            <person name="Tiago I."/>
        </authorList>
    </citation>
    <scope>NUCLEOTIDE SEQUENCE</scope>
    <source>
        <strain evidence="1">KWT182</strain>
    </source>
</reference>
<proteinExistence type="predicted"/>
<name>A0AAU7Q7H5_9GAMM</name>
<evidence type="ECO:0000313" key="1">
    <source>
        <dbReference type="EMBL" id="XBS68176.1"/>
    </source>
</evidence>
<protein>
    <submittedName>
        <fullName evidence="1">Uncharacterized protein</fullName>
    </submittedName>
</protein>